<dbReference type="GO" id="GO:0005637">
    <property type="term" value="C:nuclear inner membrane"/>
    <property type="evidence" value="ECO:0007669"/>
    <property type="project" value="UniProtKB-SubCell"/>
</dbReference>
<feature type="transmembrane region" description="Helical" evidence="11">
    <location>
        <begin position="256"/>
        <end position="275"/>
    </location>
</feature>
<proteinExistence type="inferred from homology"/>
<feature type="transmembrane region" description="Helical" evidence="11">
    <location>
        <begin position="408"/>
        <end position="430"/>
    </location>
</feature>
<comment type="subcellular location">
    <subcellularLocation>
        <location evidence="1">Nucleus inner membrane</location>
        <topology evidence="1">Multi-pass membrane protein</topology>
    </subcellularLocation>
</comment>
<dbReference type="EMBL" id="OB660088">
    <property type="protein sequence ID" value="CAD7222659.1"/>
    <property type="molecule type" value="Genomic_DNA"/>
</dbReference>
<evidence type="ECO:0000256" key="8">
    <source>
        <dbReference type="ARBA" id="ARBA00023170"/>
    </source>
</evidence>
<dbReference type="OrthoDB" id="5326588at2759"/>
<evidence type="ECO:0000256" key="4">
    <source>
        <dbReference type="ARBA" id="ARBA00022692"/>
    </source>
</evidence>
<dbReference type="AlphaFoldDB" id="A0A7R8W0S7"/>
<feature type="compositionally biased region" description="Basic and acidic residues" evidence="10">
    <location>
        <begin position="1"/>
        <end position="14"/>
    </location>
</feature>
<dbReference type="InterPro" id="IPR001171">
    <property type="entry name" value="ERG24_DHCR-like"/>
</dbReference>
<keyword evidence="5 11" id="KW-1133">Transmembrane helix</keyword>
<dbReference type="PANTHER" id="PTHR21257">
    <property type="entry name" value="DELTA(14)-STEROL REDUCTASE"/>
    <property type="match status" value="1"/>
</dbReference>
<feature type="transmembrane region" description="Helical" evidence="11">
    <location>
        <begin position="216"/>
        <end position="236"/>
    </location>
</feature>
<feature type="transmembrane region" description="Helical" evidence="11">
    <location>
        <begin position="533"/>
        <end position="550"/>
    </location>
</feature>
<dbReference type="Gene3D" id="1.20.120.1630">
    <property type="match status" value="1"/>
</dbReference>
<feature type="compositionally biased region" description="Basic and acidic residues" evidence="10">
    <location>
        <begin position="139"/>
        <end position="148"/>
    </location>
</feature>
<gene>
    <name evidence="12" type="ORF">CTOB1V02_LOCUS661</name>
</gene>
<feature type="compositionally biased region" description="Basic residues" evidence="10">
    <location>
        <begin position="38"/>
        <end position="67"/>
    </location>
</feature>
<dbReference type="GO" id="GO:0005789">
    <property type="term" value="C:endoplasmic reticulum membrane"/>
    <property type="evidence" value="ECO:0007669"/>
    <property type="project" value="TreeGrafter"/>
</dbReference>
<feature type="transmembrane region" description="Helical" evidence="11">
    <location>
        <begin position="287"/>
        <end position="305"/>
    </location>
</feature>
<sequence length="581" mass="65358">MAKAKKSDTSESLKGRARSKSQGRKPADASAGSPRTAVRPRRSRSRTPTRKRSVSRERKAKSTKKSPNRQLIVKMDRIDDNVIRSSTKKSPTSKKTPPGKKSSDLTEEQVPILDSPAGAVGKRQSSRVATQRISQAVSAKDHKVSHESKDIAETKSSWGHNVPGFMWTIATLLWALTICAVCLQVTYMAGKPDCSLSNMRVPVITRKMVMDIDKKGLAMVAGFMLFQAILQLVPLGKVADGPATPKGRSKFRQNGLFAFLVTLGLIPFFPAELLDYLKDTQKLVKELLYSFAFAFILSLILYIKARKLPATQLNPLGNTGRSIVNWHMGREINPRFFNFFSVKTFLFRVGIIGMSFIVGMYPYLLWKEKQLISPTLTLATVMQLLYAVQPFWDEAGYLHTFEFTSNGVGFESCTMLAYPITFSIYTRFIYTSIMKGKAGVELSTWTLALLSLSWLVGFLIMFVSNRVKNGYRQNPTNSKYQNLETQGQVTTRGGTGKRLICSGLWGWVRHPNYFGDIIQAFCWAATTGTSCGVFYVYPFLLVIFLWFRAVRVEEICSRKHGIAWDKYCLRVPNRIFPGIHF</sequence>
<keyword evidence="8" id="KW-0675">Receptor</keyword>
<evidence type="ECO:0000256" key="6">
    <source>
        <dbReference type="ARBA" id="ARBA00023125"/>
    </source>
</evidence>
<keyword evidence="3" id="KW-0597">Phosphoprotein</keyword>
<feature type="transmembrane region" description="Helical" evidence="11">
    <location>
        <begin position="442"/>
        <end position="463"/>
    </location>
</feature>
<evidence type="ECO:0000256" key="3">
    <source>
        <dbReference type="ARBA" id="ARBA00022553"/>
    </source>
</evidence>
<reference evidence="12" key="1">
    <citation type="submission" date="2020-11" db="EMBL/GenBank/DDBJ databases">
        <authorList>
            <person name="Tran Van P."/>
        </authorList>
    </citation>
    <scope>NUCLEOTIDE SEQUENCE</scope>
</reference>
<feature type="region of interest" description="Disordered" evidence="10">
    <location>
        <begin position="1"/>
        <end position="148"/>
    </location>
</feature>
<keyword evidence="7 11" id="KW-0472">Membrane</keyword>
<keyword evidence="6" id="KW-0238">DNA-binding</keyword>
<comment type="similarity">
    <text evidence="2">Belongs to the ERG4/ERG24 family.</text>
</comment>
<evidence type="ECO:0000256" key="7">
    <source>
        <dbReference type="ARBA" id="ARBA00023136"/>
    </source>
</evidence>
<organism evidence="12">
    <name type="scientific">Cyprideis torosa</name>
    <dbReference type="NCBI Taxonomy" id="163714"/>
    <lineage>
        <taxon>Eukaryota</taxon>
        <taxon>Metazoa</taxon>
        <taxon>Ecdysozoa</taxon>
        <taxon>Arthropoda</taxon>
        <taxon>Crustacea</taxon>
        <taxon>Oligostraca</taxon>
        <taxon>Ostracoda</taxon>
        <taxon>Podocopa</taxon>
        <taxon>Podocopida</taxon>
        <taxon>Cytherocopina</taxon>
        <taxon>Cytheroidea</taxon>
        <taxon>Cytherideidae</taxon>
        <taxon>Cyprideis</taxon>
    </lineage>
</organism>
<keyword evidence="9" id="KW-0539">Nucleus</keyword>
<evidence type="ECO:0000256" key="2">
    <source>
        <dbReference type="ARBA" id="ARBA00005402"/>
    </source>
</evidence>
<name>A0A7R8W0S7_9CRUS</name>
<dbReference type="Pfam" id="PF01222">
    <property type="entry name" value="ERG4_ERG24"/>
    <property type="match status" value="1"/>
</dbReference>
<protein>
    <submittedName>
        <fullName evidence="12">Uncharacterized protein</fullName>
    </submittedName>
</protein>
<keyword evidence="4 11" id="KW-0812">Transmembrane</keyword>
<feature type="compositionally biased region" description="Low complexity" evidence="10">
    <location>
        <begin position="88"/>
        <end position="100"/>
    </location>
</feature>
<dbReference type="GO" id="GO:0006695">
    <property type="term" value="P:cholesterol biosynthetic process"/>
    <property type="evidence" value="ECO:0007669"/>
    <property type="project" value="TreeGrafter"/>
</dbReference>
<evidence type="ECO:0000256" key="5">
    <source>
        <dbReference type="ARBA" id="ARBA00022989"/>
    </source>
</evidence>
<feature type="transmembrane region" description="Helical" evidence="11">
    <location>
        <begin position="371"/>
        <end position="388"/>
    </location>
</feature>
<evidence type="ECO:0000256" key="1">
    <source>
        <dbReference type="ARBA" id="ARBA00004473"/>
    </source>
</evidence>
<feature type="transmembrane region" description="Helical" evidence="11">
    <location>
        <begin position="165"/>
        <end position="190"/>
    </location>
</feature>
<dbReference type="GO" id="GO:0050613">
    <property type="term" value="F:Delta14-sterol reductase activity"/>
    <property type="evidence" value="ECO:0007669"/>
    <property type="project" value="TreeGrafter"/>
</dbReference>
<evidence type="ECO:0000256" key="10">
    <source>
        <dbReference type="SAM" id="MobiDB-lite"/>
    </source>
</evidence>
<dbReference type="GO" id="GO:0003677">
    <property type="term" value="F:DNA binding"/>
    <property type="evidence" value="ECO:0007669"/>
    <property type="project" value="UniProtKB-KW"/>
</dbReference>
<evidence type="ECO:0000256" key="9">
    <source>
        <dbReference type="ARBA" id="ARBA00023242"/>
    </source>
</evidence>
<feature type="transmembrane region" description="Helical" evidence="11">
    <location>
        <begin position="345"/>
        <end position="364"/>
    </location>
</feature>
<dbReference type="PANTHER" id="PTHR21257:SF55">
    <property type="entry name" value="DELTA(14)-STEROL REDUCTASE LBR"/>
    <property type="match status" value="1"/>
</dbReference>
<evidence type="ECO:0000313" key="12">
    <source>
        <dbReference type="EMBL" id="CAD7222659.1"/>
    </source>
</evidence>
<feature type="compositionally biased region" description="Polar residues" evidence="10">
    <location>
        <begin position="126"/>
        <end position="137"/>
    </location>
</feature>
<accession>A0A7R8W0S7</accession>
<evidence type="ECO:0000256" key="11">
    <source>
        <dbReference type="SAM" id="Phobius"/>
    </source>
</evidence>